<gene>
    <name evidence="1" type="ORF">ACEZ3G_15305</name>
</gene>
<dbReference type="EMBL" id="JBHFPV010000005">
    <property type="protein sequence ID" value="MFH6604851.1"/>
    <property type="molecule type" value="Genomic_DNA"/>
</dbReference>
<reference evidence="1" key="1">
    <citation type="submission" date="2024-09" db="EMBL/GenBank/DDBJ databases">
        <authorList>
            <person name="Liu J."/>
        </authorList>
    </citation>
    <scope>NUCLEOTIDE SEQUENCE</scope>
    <source>
        <strain evidence="1">NBU2967</strain>
    </source>
</reference>
<keyword evidence="2" id="KW-1185">Reference proteome</keyword>
<accession>A0ACC7LM62</accession>
<organism evidence="1 2">
    <name type="scientific">Meishania litoralis</name>
    <dbReference type="NCBI Taxonomy" id="3434685"/>
    <lineage>
        <taxon>Bacteria</taxon>
        <taxon>Pseudomonadati</taxon>
        <taxon>Bacteroidota</taxon>
        <taxon>Flavobacteriia</taxon>
        <taxon>Flavobacteriales</taxon>
        <taxon>Flavobacteriaceae</taxon>
        <taxon>Meishania</taxon>
    </lineage>
</organism>
<name>A0ACC7LM62_9FLAO</name>
<comment type="caution">
    <text evidence="1">The sequence shown here is derived from an EMBL/GenBank/DDBJ whole genome shotgun (WGS) entry which is preliminary data.</text>
</comment>
<evidence type="ECO:0000313" key="1">
    <source>
        <dbReference type="EMBL" id="MFH6604851.1"/>
    </source>
</evidence>
<dbReference type="Proteomes" id="UP001595191">
    <property type="component" value="Unassembled WGS sequence"/>
</dbReference>
<sequence length="137" mass="15726">MERKVDKELDKLTEKLLKDFSRETPSVDFTTKVMARLEVSSETPVISYSPLISKKTWAVLAVVITSIFVYLIFGNIQIEDSWAISKIAYLWPEVNTLVLPSFKISNAFLYGIVGFTIFAGIQFFLLKNHFDKRFALH</sequence>
<protein>
    <submittedName>
        <fullName evidence="1">Uncharacterized protein</fullName>
    </submittedName>
</protein>
<evidence type="ECO:0000313" key="2">
    <source>
        <dbReference type="Proteomes" id="UP001595191"/>
    </source>
</evidence>
<proteinExistence type="predicted"/>